<keyword evidence="3" id="KW-1185">Reference proteome</keyword>
<reference evidence="2" key="1">
    <citation type="submission" date="2022-03" db="EMBL/GenBank/DDBJ databases">
        <title>Identification of a novel bacterium isolated from mangrove sediments.</title>
        <authorList>
            <person name="Pan X."/>
        </authorList>
    </citation>
    <scope>NUCLEOTIDE SEQUENCE</scope>
    <source>
        <strain evidence="2">B1949</strain>
    </source>
</reference>
<feature type="transmembrane region" description="Helical" evidence="1">
    <location>
        <begin position="77"/>
        <end position="98"/>
    </location>
</feature>
<dbReference type="Proteomes" id="UP001162881">
    <property type="component" value="Unassembled WGS sequence"/>
</dbReference>
<sequence length="99" mass="11111">MTSTHAALDAAQERMRIALLLRSYPAIEPDELARIHHWFRREATPLDFGILACEPETAEGYRAYRAQHYDRFGPRDLIVGAVFVAVVLGVLGLLYAAMP</sequence>
<organism evidence="2 3">
    <name type="scientific">Novosphingobium organovorum</name>
    <dbReference type="NCBI Taxonomy" id="2930092"/>
    <lineage>
        <taxon>Bacteria</taxon>
        <taxon>Pseudomonadati</taxon>
        <taxon>Pseudomonadota</taxon>
        <taxon>Alphaproteobacteria</taxon>
        <taxon>Sphingomonadales</taxon>
        <taxon>Sphingomonadaceae</taxon>
        <taxon>Novosphingobium</taxon>
    </lineage>
</organism>
<accession>A0ABT0BJC2</accession>
<keyword evidence="1" id="KW-0812">Transmembrane</keyword>
<protein>
    <submittedName>
        <fullName evidence="2">Uncharacterized protein</fullName>
    </submittedName>
</protein>
<dbReference type="EMBL" id="JALHLF010000226">
    <property type="protein sequence ID" value="MCJ2185119.1"/>
    <property type="molecule type" value="Genomic_DNA"/>
</dbReference>
<evidence type="ECO:0000313" key="2">
    <source>
        <dbReference type="EMBL" id="MCJ2185119.1"/>
    </source>
</evidence>
<keyword evidence="1" id="KW-0472">Membrane</keyword>
<evidence type="ECO:0000313" key="3">
    <source>
        <dbReference type="Proteomes" id="UP001162881"/>
    </source>
</evidence>
<gene>
    <name evidence="2" type="ORF">MTR62_20865</name>
</gene>
<dbReference type="RefSeq" id="WP_244024573.1">
    <property type="nucleotide sequence ID" value="NZ_JALHLF010000226.1"/>
</dbReference>
<name>A0ABT0BJC2_9SPHN</name>
<evidence type="ECO:0000256" key="1">
    <source>
        <dbReference type="SAM" id="Phobius"/>
    </source>
</evidence>
<keyword evidence="1" id="KW-1133">Transmembrane helix</keyword>
<comment type="caution">
    <text evidence="2">The sequence shown here is derived from an EMBL/GenBank/DDBJ whole genome shotgun (WGS) entry which is preliminary data.</text>
</comment>
<proteinExistence type="predicted"/>